<dbReference type="OrthoDB" id="8922241at2759"/>
<sequence length="234" mass="26549">MGHKSPLYDTQYHEDTNNISSGWDIDIDDLYYTSDHIRGPHIPPETNQYLTDSHPPTAPYHGGYSGYLPNDMSTVETATYPQYSTYGFEEDYMFEAEPFANHFRQGRLEGPHYHQPGSSDPSSLSFHPSELAYAGYEETHSQSSIATSSAITTNYPTYQAQYLEGGGQLSEADEDEPYWVDGSGRVHCLCGCNKSYIREWEWNRAHNSAKFPCKICGRVLARGDALTRHMRNQH</sequence>
<dbReference type="PROSITE" id="PS50157">
    <property type="entry name" value="ZINC_FINGER_C2H2_2"/>
    <property type="match status" value="1"/>
</dbReference>
<organism evidence="4 5">
    <name type="scientific">Ceratobasidium theobromae</name>
    <dbReference type="NCBI Taxonomy" id="1582974"/>
    <lineage>
        <taxon>Eukaryota</taxon>
        <taxon>Fungi</taxon>
        <taxon>Dikarya</taxon>
        <taxon>Basidiomycota</taxon>
        <taxon>Agaricomycotina</taxon>
        <taxon>Agaricomycetes</taxon>
        <taxon>Cantharellales</taxon>
        <taxon>Ceratobasidiaceae</taxon>
        <taxon>Ceratobasidium</taxon>
    </lineage>
</organism>
<keyword evidence="1" id="KW-0479">Metal-binding</keyword>
<protein>
    <recommendedName>
        <fullName evidence="3">C2H2-type domain-containing protein</fullName>
    </recommendedName>
</protein>
<feature type="domain" description="C2H2-type" evidence="3">
    <location>
        <begin position="211"/>
        <end position="234"/>
    </location>
</feature>
<evidence type="ECO:0000256" key="2">
    <source>
        <dbReference type="SAM" id="MobiDB-lite"/>
    </source>
</evidence>
<evidence type="ECO:0000313" key="5">
    <source>
        <dbReference type="Proteomes" id="UP000383932"/>
    </source>
</evidence>
<name>A0A5N5QXT7_9AGAM</name>
<dbReference type="AlphaFoldDB" id="A0A5N5QXT7"/>
<proteinExistence type="predicted"/>
<dbReference type="InterPro" id="IPR013087">
    <property type="entry name" value="Znf_C2H2_type"/>
</dbReference>
<dbReference type="Gene3D" id="3.30.160.60">
    <property type="entry name" value="Classic Zinc Finger"/>
    <property type="match status" value="1"/>
</dbReference>
<dbReference type="GO" id="GO:0008270">
    <property type="term" value="F:zinc ion binding"/>
    <property type="evidence" value="ECO:0007669"/>
    <property type="project" value="UniProtKB-KW"/>
</dbReference>
<comment type="caution">
    <text evidence="4">The sequence shown here is derived from an EMBL/GenBank/DDBJ whole genome shotgun (WGS) entry which is preliminary data.</text>
</comment>
<reference evidence="4 5" key="1">
    <citation type="journal article" date="2019" name="Fungal Biol. Biotechnol.">
        <title>Draft genome sequence of fastidious pathogen Ceratobasidium theobromae, which causes vascular-streak dieback in Theobroma cacao.</title>
        <authorList>
            <person name="Ali S.S."/>
            <person name="Asman A."/>
            <person name="Shao J."/>
            <person name="Firmansyah A.P."/>
            <person name="Susilo A.W."/>
            <person name="Rosmana A."/>
            <person name="McMahon P."/>
            <person name="Junaid M."/>
            <person name="Guest D."/>
            <person name="Kheng T.Y."/>
            <person name="Meinhardt L.W."/>
            <person name="Bailey B.A."/>
        </authorList>
    </citation>
    <scope>NUCLEOTIDE SEQUENCE [LARGE SCALE GENOMIC DNA]</scope>
    <source>
        <strain evidence="4 5">CT2</strain>
    </source>
</reference>
<dbReference type="PROSITE" id="PS00028">
    <property type="entry name" value="ZINC_FINGER_C2H2_1"/>
    <property type="match status" value="1"/>
</dbReference>
<keyword evidence="1" id="KW-0862">Zinc</keyword>
<dbReference type="EMBL" id="SSOP01000001">
    <property type="protein sequence ID" value="KAB5596393.1"/>
    <property type="molecule type" value="Genomic_DNA"/>
</dbReference>
<evidence type="ECO:0000256" key="1">
    <source>
        <dbReference type="PROSITE-ProRule" id="PRU00042"/>
    </source>
</evidence>
<gene>
    <name evidence="4" type="ORF">CTheo_30</name>
</gene>
<dbReference type="SMART" id="SM00355">
    <property type="entry name" value="ZnF_C2H2"/>
    <property type="match status" value="1"/>
</dbReference>
<dbReference type="Proteomes" id="UP000383932">
    <property type="component" value="Unassembled WGS sequence"/>
</dbReference>
<feature type="region of interest" description="Disordered" evidence="2">
    <location>
        <begin position="42"/>
        <end position="65"/>
    </location>
</feature>
<evidence type="ECO:0000259" key="3">
    <source>
        <dbReference type="PROSITE" id="PS50157"/>
    </source>
</evidence>
<evidence type="ECO:0000313" key="4">
    <source>
        <dbReference type="EMBL" id="KAB5596393.1"/>
    </source>
</evidence>
<keyword evidence="1" id="KW-0863">Zinc-finger</keyword>
<keyword evidence="5" id="KW-1185">Reference proteome</keyword>
<accession>A0A5N5QXT7</accession>